<dbReference type="AlphaFoldDB" id="A0A0L0DCE4"/>
<name>A0A0L0DCE4_THETB</name>
<dbReference type="PROSITE" id="PS51518">
    <property type="entry name" value="SGF29_C"/>
    <property type="match status" value="1"/>
</dbReference>
<dbReference type="OrthoDB" id="10265994at2759"/>
<sequence length="280" mass="31715">MSAPLPLHKEVYQELRKLERLRREADTVVGEINKLQAVADKQGGVAAMEPRALNRLRNLYAELAQLHEAEVILTGASVEKLQSVIDTHHKGVKTAAEFDKYTPNKLKRAKMADTRITEPPVWPGTGTPPVLCGRVRWPADLEIPPGFMVVVKVTRGHDTATWILGTVMRYIALKDRYEVEDLDVSDDYDCIRKTLILPSNMVIPLPYVVPSKFNEDTEFAIGDTVCALYPLTTSFYPARVLNVPSQTGNGKYTLKFEDDNRNHHINWRFVLHNPDMYYTA</sequence>
<keyword evidence="3" id="KW-1185">Reference proteome</keyword>
<protein>
    <recommendedName>
        <fullName evidence="1">SGF29 C-terminal domain-containing protein</fullName>
    </recommendedName>
</protein>
<organism evidence="2 3">
    <name type="scientific">Thecamonas trahens ATCC 50062</name>
    <dbReference type="NCBI Taxonomy" id="461836"/>
    <lineage>
        <taxon>Eukaryota</taxon>
        <taxon>Apusozoa</taxon>
        <taxon>Apusomonadida</taxon>
        <taxon>Apusomonadidae</taxon>
        <taxon>Thecamonas</taxon>
    </lineage>
</organism>
<dbReference type="eggNOG" id="KOG3038">
    <property type="taxonomic scope" value="Eukaryota"/>
</dbReference>
<dbReference type="OMA" id="EPTYIAK"/>
<dbReference type="InterPro" id="IPR047288">
    <property type="entry name" value="Tudor_SGF29_rpt1"/>
</dbReference>
<dbReference type="Pfam" id="PF07039">
    <property type="entry name" value="SGF29_Tudor"/>
    <property type="match status" value="1"/>
</dbReference>
<dbReference type="RefSeq" id="XP_013757391.1">
    <property type="nucleotide sequence ID" value="XM_013901937.1"/>
</dbReference>
<dbReference type="CDD" id="cd20393">
    <property type="entry name" value="Tudor_SGF29_rpt1"/>
    <property type="match status" value="1"/>
</dbReference>
<dbReference type="GeneID" id="25565432"/>
<dbReference type="InterPro" id="IPR037802">
    <property type="entry name" value="SGF29"/>
</dbReference>
<dbReference type="Proteomes" id="UP000054408">
    <property type="component" value="Unassembled WGS sequence"/>
</dbReference>
<dbReference type="EMBL" id="GL349458">
    <property type="protein sequence ID" value="KNC49910.1"/>
    <property type="molecule type" value="Genomic_DNA"/>
</dbReference>
<evidence type="ECO:0000313" key="3">
    <source>
        <dbReference type="Proteomes" id="UP000054408"/>
    </source>
</evidence>
<dbReference type="PANTHER" id="PTHR21539">
    <property type="entry name" value="SAGA-ASSOCIATED FACTOR 29"/>
    <property type="match status" value="1"/>
</dbReference>
<proteinExistence type="predicted"/>
<evidence type="ECO:0000259" key="1">
    <source>
        <dbReference type="PROSITE" id="PS51518"/>
    </source>
</evidence>
<feature type="domain" description="SGF29 C-terminal" evidence="1">
    <location>
        <begin position="139"/>
        <end position="279"/>
    </location>
</feature>
<accession>A0A0L0DCE4</accession>
<dbReference type="GO" id="GO:0000124">
    <property type="term" value="C:SAGA complex"/>
    <property type="evidence" value="ECO:0007669"/>
    <property type="project" value="InterPro"/>
</dbReference>
<dbReference type="PANTHER" id="PTHR21539:SF0">
    <property type="entry name" value="SAGA-ASSOCIATED FACTOR 29"/>
    <property type="match status" value="1"/>
</dbReference>
<evidence type="ECO:0000313" key="2">
    <source>
        <dbReference type="EMBL" id="KNC49910.1"/>
    </source>
</evidence>
<dbReference type="STRING" id="461836.A0A0L0DCE4"/>
<reference evidence="2 3" key="1">
    <citation type="submission" date="2010-05" db="EMBL/GenBank/DDBJ databases">
        <title>The Genome Sequence of Thecamonas trahens ATCC 50062.</title>
        <authorList>
            <consortium name="The Broad Institute Genome Sequencing Platform"/>
            <person name="Russ C."/>
            <person name="Cuomo C."/>
            <person name="Shea T."/>
            <person name="Young S.K."/>
            <person name="Zeng Q."/>
            <person name="Koehrsen M."/>
            <person name="Haas B."/>
            <person name="Borodovsky M."/>
            <person name="Guigo R."/>
            <person name="Alvarado L."/>
            <person name="Berlin A."/>
            <person name="Bochicchio J."/>
            <person name="Borenstein D."/>
            <person name="Chapman S."/>
            <person name="Chen Z."/>
            <person name="Freedman E."/>
            <person name="Gellesch M."/>
            <person name="Goldberg J."/>
            <person name="Griggs A."/>
            <person name="Gujja S."/>
            <person name="Heilman E."/>
            <person name="Heiman D."/>
            <person name="Hepburn T."/>
            <person name="Howarth C."/>
            <person name="Jen D."/>
            <person name="Larson L."/>
            <person name="Mehta T."/>
            <person name="Park D."/>
            <person name="Pearson M."/>
            <person name="Roberts A."/>
            <person name="Saif S."/>
            <person name="Shenoy N."/>
            <person name="Sisk P."/>
            <person name="Stolte C."/>
            <person name="Sykes S."/>
            <person name="Thomson T."/>
            <person name="Walk T."/>
            <person name="White J."/>
            <person name="Yandava C."/>
            <person name="Burger G."/>
            <person name="Gray M.W."/>
            <person name="Holland P.W.H."/>
            <person name="King N."/>
            <person name="Lang F.B.F."/>
            <person name="Roger A.J."/>
            <person name="Ruiz-Trillo I."/>
            <person name="Lander E."/>
            <person name="Nusbaum C."/>
        </authorList>
    </citation>
    <scope>NUCLEOTIDE SEQUENCE [LARGE SCALE GENOMIC DNA]</scope>
    <source>
        <strain evidence="2 3">ATCC 50062</strain>
    </source>
</reference>
<gene>
    <name evidence="2" type="ORF">AMSG_06211</name>
</gene>
<dbReference type="Gene3D" id="2.30.30.140">
    <property type="match status" value="2"/>
</dbReference>
<dbReference type="InterPro" id="IPR010750">
    <property type="entry name" value="SGF29_tudor-like_dom"/>
</dbReference>